<dbReference type="EMBL" id="BAABGM010000003">
    <property type="protein sequence ID" value="GAA4400008.1"/>
    <property type="molecule type" value="Genomic_DNA"/>
</dbReference>
<dbReference type="Gene3D" id="3.30.70.100">
    <property type="match status" value="1"/>
</dbReference>
<dbReference type="PROSITE" id="PS50846">
    <property type="entry name" value="HMA_2"/>
    <property type="match status" value="1"/>
</dbReference>
<feature type="domain" description="HMA" evidence="1">
    <location>
        <begin position="3"/>
        <end position="71"/>
    </location>
</feature>
<dbReference type="Pfam" id="PF00403">
    <property type="entry name" value="HMA"/>
    <property type="match status" value="1"/>
</dbReference>
<dbReference type="Proteomes" id="UP001500945">
    <property type="component" value="Unassembled WGS sequence"/>
</dbReference>
<gene>
    <name evidence="2" type="ORF">GCM10023168_08250</name>
</gene>
<comment type="caution">
    <text evidence="2">The sequence shown here is derived from an EMBL/GenBank/DDBJ whole genome shotgun (WGS) entry which is preliminary data.</text>
</comment>
<evidence type="ECO:0000259" key="1">
    <source>
        <dbReference type="PROSITE" id="PS50846"/>
    </source>
</evidence>
<keyword evidence="3" id="KW-1185">Reference proteome</keyword>
<evidence type="ECO:0000313" key="3">
    <source>
        <dbReference type="Proteomes" id="UP001500945"/>
    </source>
</evidence>
<protein>
    <recommendedName>
        <fullName evidence="1">HMA domain-containing protein</fullName>
    </recommendedName>
</protein>
<evidence type="ECO:0000313" key="2">
    <source>
        <dbReference type="EMBL" id="GAA4400008.1"/>
    </source>
</evidence>
<dbReference type="InterPro" id="IPR006121">
    <property type="entry name" value="HMA_dom"/>
</dbReference>
<accession>A0ABP8K3U2</accession>
<sequence>MASTQTFKATGLTCGHCAHAVGEELKALGGVDEVEVEVVSGGESTVTVTGGRELTSDEVTAALAEAGDYVLVDS</sequence>
<organism evidence="2 3">
    <name type="scientific">Fodinibacter luteus</name>
    <dbReference type="NCBI Taxonomy" id="552064"/>
    <lineage>
        <taxon>Bacteria</taxon>
        <taxon>Bacillati</taxon>
        <taxon>Actinomycetota</taxon>
        <taxon>Actinomycetes</taxon>
        <taxon>Micrococcales</taxon>
        <taxon>Intrasporangiaceae</taxon>
        <taxon>Fodinibacter (ex Wang et al. 2009)</taxon>
    </lineage>
</organism>
<dbReference type="SUPFAM" id="SSF55008">
    <property type="entry name" value="HMA, heavy metal-associated domain"/>
    <property type="match status" value="1"/>
</dbReference>
<name>A0ABP8K3U2_9MICO</name>
<dbReference type="InterPro" id="IPR036163">
    <property type="entry name" value="HMA_dom_sf"/>
</dbReference>
<reference evidence="3" key="1">
    <citation type="journal article" date="2019" name="Int. J. Syst. Evol. Microbiol.">
        <title>The Global Catalogue of Microorganisms (GCM) 10K type strain sequencing project: providing services to taxonomists for standard genome sequencing and annotation.</title>
        <authorList>
            <consortium name="The Broad Institute Genomics Platform"/>
            <consortium name="The Broad Institute Genome Sequencing Center for Infectious Disease"/>
            <person name="Wu L."/>
            <person name="Ma J."/>
        </authorList>
    </citation>
    <scope>NUCLEOTIDE SEQUENCE [LARGE SCALE GENOMIC DNA]</scope>
    <source>
        <strain evidence="3">JCM 17809</strain>
    </source>
</reference>
<dbReference type="RefSeq" id="WP_345202586.1">
    <property type="nucleotide sequence ID" value="NZ_BAABGM010000003.1"/>
</dbReference>
<proteinExistence type="predicted"/>